<gene>
    <name evidence="1" type="ORF">DARMORV10_A09P03800.1</name>
</gene>
<reference evidence="1" key="1">
    <citation type="submission" date="2021-01" db="EMBL/GenBank/DDBJ databases">
        <authorList>
            <consortium name="Genoscope - CEA"/>
            <person name="William W."/>
        </authorList>
    </citation>
    <scope>NUCLEOTIDE SEQUENCE</scope>
</reference>
<evidence type="ECO:0000313" key="1">
    <source>
        <dbReference type="EMBL" id="CAF2035564.1"/>
    </source>
</evidence>
<dbReference type="AlphaFoldDB" id="A0A816NJT8"/>
<protein>
    <submittedName>
        <fullName evidence="1">(rape) hypothetical protein</fullName>
    </submittedName>
</protein>
<name>A0A816NJT8_BRANA</name>
<dbReference type="Proteomes" id="UP001295469">
    <property type="component" value="Chromosome A09"/>
</dbReference>
<sequence length="87" mass="10188">MLNSGIKCFHNEPKSGWSKPRASKQRICTSNYILLSFQTIIKSKLFQYLLCMKLIYYLYSYPFSLLIDFYSSIVSEKLQTAQCEVLL</sequence>
<organism evidence="1">
    <name type="scientific">Brassica napus</name>
    <name type="common">Rape</name>
    <dbReference type="NCBI Taxonomy" id="3708"/>
    <lineage>
        <taxon>Eukaryota</taxon>
        <taxon>Viridiplantae</taxon>
        <taxon>Streptophyta</taxon>
        <taxon>Embryophyta</taxon>
        <taxon>Tracheophyta</taxon>
        <taxon>Spermatophyta</taxon>
        <taxon>Magnoliopsida</taxon>
        <taxon>eudicotyledons</taxon>
        <taxon>Gunneridae</taxon>
        <taxon>Pentapetalae</taxon>
        <taxon>rosids</taxon>
        <taxon>malvids</taxon>
        <taxon>Brassicales</taxon>
        <taxon>Brassicaceae</taxon>
        <taxon>Brassiceae</taxon>
        <taxon>Brassica</taxon>
    </lineage>
</organism>
<accession>A0A816NJT8</accession>
<dbReference type="EMBL" id="HG994363">
    <property type="protein sequence ID" value="CAF2035564.1"/>
    <property type="molecule type" value="Genomic_DNA"/>
</dbReference>
<proteinExistence type="predicted"/>